<dbReference type="InterPro" id="IPR036465">
    <property type="entry name" value="vWFA_dom_sf"/>
</dbReference>
<dbReference type="PROSITE" id="PS50234">
    <property type="entry name" value="VWFA"/>
    <property type="match status" value="1"/>
</dbReference>
<dbReference type="Pfam" id="PF13768">
    <property type="entry name" value="VWA_3"/>
    <property type="match status" value="1"/>
</dbReference>
<dbReference type="Pfam" id="PF08487">
    <property type="entry name" value="VIT"/>
    <property type="match status" value="1"/>
</dbReference>
<gene>
    <name evidence="4" type="ORF">OKIOD_LOCUS847</name>
</gene>
<feature type="chain" id="PRO_5046534354" evidence="1">
    <location>
        <begin position="20"/>
        <end position="1542"/>
    </location>
</feature>
<sequence>MLRFITAVGLFLSPTLVRSTNPEPCINSFTDVASNAIARSVFTHCIDVDAAAERHTNEDIEITDPLTTVRKYCPLSISTKMFHSAFYEILAAGWATPSDEAPPSRYNAIVGLTNLAKKDHMNHEARRKLGNLLSHIYREHLHDGGHCLTMEDRKAAIEDMETTLYKVRNIVGSIQYADLLYLKNTYKPVVTLESEDDIMNLKKSGNAGDGSSADHLRIMLDKPSAVYMSLTNGAPNSALIVGEDNQEIDLNLLYKSILKDTTPGTVLFLVTGAEFPVDNPRLVNIIAGNAQNKNILINVVLLDPKYVTDVSKIMYNTLALSTGGMMYETPRRQASDLIPVIESRFQPDQVTIVRNQRIPVTGRGNSIVDIPVDSTMSELIFEVFCPSLQSLMIYNPRYRPQRDIETLVATREHYLYSIKNVEPGNWQAQVKCDTDFYIEVRGQSPVDFFFTFANTNGEFKSTSPFGLNPKGSLNADEESKFLLVHSLGVENVELQSVQFKDEDKISDDRVSPLYLVESLVSAFPMPLESESLEQKTFQMAKIEGIDQSGFPVLRTHVIFPSKILLLTELEKTDFLPGVDSTVTVRVTNAYREIDLAANDFEDWIVNISPSKTSKTYYTDVVVTIRPPANTEQGKISSVTFTATAEEQKVLLGSITFDVAAGQRAKPTIESLHIDTQINNKFATTSIKSNIRNDHPEPREAVFDALVPPNALITGLRLFIGEEVFDSEIYPAKAVEKKPTDNKSKITINPHPSEMIKGHSPGGNLHGLSAPQILQRDAHRYEIKMNIDSWDNVTFELTYEELLERSQDRYQHWVSLAPSQIVPDMSTSIQVSDMGGIKWIRAFPLQSGSESFRPGSDAEIKWEKGDEFAEVKYAPSEEDQHSFSQDGITGRLMLVYDTNHEKACDAMIQNNFFVQTCLPPKIMLKSNAQSSSTAPYNVVFVMDKSGSMIGTKLDQTKEAFRSMISSLDRNAKFSIVGFNYATTAWRNKLVRATNYNVEEARSFISRISAGGGTNMHAALLDAIELCNSESSSTVPCMILFMTDGTPTVGVTEESRILSDVTKSRQQGNANIAFNVIGFGAGISYSFLSRLSVLNSGIARQIFEDTNAAFQMQGFFDEVMKFTDARRTMKSVQFMYSDDFLDSNETTYDSIDQSQLGNGQEFTFAGKIKEKVLGTFKTVSNDLKIIDPNGEERIIEQKYIVNEIMSPVNLKFAGRKDEKNVNLNLAERIYRLQVIKQLIRERHIAHTAEDFNEVTRKLIAISSGNEHVSAYLSPVMSMSVTKPLPGNRARRSSDSFEEFDLNLKTQVQHVVQYEYRKLWWKNQAPEENVIEMDAPEPSIASVSGLPALFNVNLRNSASPACFDIGGRSGSEFNILKDDTVGIAVSGKAALDKDNQLYFDQVRVKLGSTTIIVLAGGQILKQTFDGAIYRLESDKMILVKDWQVRSTGSDCYLQYKDQIQIRLISDASSVGVELVSYEDGNSLSATGLLGQFASNNIALDQAQANLITSSSLIPVVTRETSNGQCWYTDDYTMKLLGRRYSDYIN</sequence>
<reference evidence="4 5" key="1">
    <citation type="submission" date="2021-04" db="EMBL/GenBank/DDBJ databases">
        <authorList>
            <person name="Bliznina A."/>
        </authorList>
    </citation>
    <scope>NUCLEOTIDE SEQUENCE [LARGE SCALE GENOMIC DNA]</scope>
</reference>
<feature type="domain" description="VWFA" evidence="2">
    <location>
        <begin position="936"/>
        <end position="1117"/>
    </location>
</feature>
<evidence type="ECO:0000259" key="2">
    <source>
        <dbReference type="PROSITE" id="PS50234"/>
    </source>
</evidence>
<name>A0ABN7RQG1_OIKDI</name>
<organism evidence="4 5">
    <name type="scientific">Oikopleura dioica</name>
    <name type="common">Tunicate</name>
    <dbReference type="NCBI Taxonomy" id="34765"/>
    <lineage>
        <taxon>Eukaryota</taxon>
        <taxon>Metazoa</taxon>
        <taxon>Chordata</taxon>
        <taxon>Tunicata</taxon>
        <taxon>Appendicularia</taxon>
        <taxon>Copelata</taxon>
        <taxon>Oikopleuridae</taxon>
        <taxon>Oikopleura</taxon>
    </lineage>
</organism>
<dbReference type="EMBL" id="OU015568">
    <property type="protein sequence ID" value="CAG5079588.1"/>
    <property type="molecule type" value="Genomic_DNA"/>
</dbReference>
<dbReference type="SUPFAM" id="SSF53300">
    <property type="entry name" value="vWA-like"/>
    <property type="match status" value="1"/>
</dbReference>
<dbReference type="Proteomes" id="UP001158576">
    <property type="component" value="Chromosome PAR"/>
</dbReference>
<keyword evidence="5" id="KW-1185">Reference proteome</keyword>
<feature type="domain" description="VIT" evidence="3">
    <location>
        <begin position="652"/>
        <end position="800"/>
    </location>
</feature>
<accession>A0ABN7RQG1</accession>
<dbReference type="PANTHER" id="PTHR10338">
    <property type="entry name" value="INTER-ALPHA-TRYPSIN INHIBITOR HEAVY CHAIN FAMILY MEMBER"/>
    <property type="match status" value="1"/>
</dbReference>
<feature type="signal peptide" evidence="1">
    <location>
        <begin position="1"/>
        <end position="19"/>
    </location>
</feature>
<evidence type="ECO:0000313" key="5">
    <source>
        <dbReference type="Proteomes" id="UP001158576"/>
    </source>
</evidence>
<protein>
    <submittedName>
        <fullName evidence="4">Oidioi.mRNA.OKI2018_I69.PAR.g9289.t1.cds</fullName>
    </submittedName>
</protein>
<evidence type="ECO:0000313" key="4">
    <source>
        <dbReference type="EMBL" id="CAG5079588.1"/>
    </source>
</evidence>
<dbReference type="InterPro" id="IPR050934">
    <property type="entry name" value="ITIH"/>
</dbReference>
<dbReference type="PROSITE" id="PS51468">
    <property type="entry name" value="VIT"/>
    <property type="match status" value="1"/>
</dbReference>
<dbReference type="SMART" id="SM00609">
    <property type="entry name" value="VIT"/>
    <property type="match status" value="1"/>
</dbReference>
<dbReference type="PANTHER" id="PTHR10338:SF108">
    <property type="entry name" value="INTER-ALPHA-TRYPSIN INHIBITOR HEAVY CHAIN H4-LIKE PROTEIN"/>
    <property type="match status" value="1"/>
</dbReference>
<evidence type="ECO:0000259" key="3">
    <source>
        <dbReference type="PROSITE" id="PS51468"/>
    </source>
</evidence>
<keyword evidence="1" id="KW-0732">Signal</keyword>
<proteinExistence type="predicted"/>
<dbReference type="InterPro" id="IPR002035">
    <property type="entry name" value="VWF_A"/>
</dbReference>
<evidence type="ECO:0000256" key="1">
    <source>
        <dbReference type="SAM" id="SignalP"/>
    </source>
</evidence>
<dbReference type="Gene3D" id="3.40.50.410">
    <property type="entry name" value="von Willebrand factor, type A domain"/>
    <property type="match status" value="1"/>
</dbReference>
<dbReference type="InterPro" id="IPR013694">
    <property type="entry name" value="VIT"/>
</dbReference>
<dbReference type="SMART" id="SM00327">
    <property type="entry name" value="VWA"/>
    <property type="match status" value="1"/>
</dbReference>